<evidence type="ECO:0000313" key="2">
    <source>
        <dbReference type="EMBL" id="RWX45589.1"/>
    </source>
</evidence>
<evidence type="ECO:0000256" key="1">
    <source>
        <dbReference type="SAM" id="Phobius"/>
    </source>
</evidence>
<gene>
    <name evidence="2" type="ORF">VT98_13191</name>
</gene>
<evidence type="ECO:0008006" key="4">
    <source>
        <dbReference type="Google" id="ProtNLM"/>
    </source>
</evidence>
<proteinExistence type="predicted"/>
<accession>A0A3S3RQN9</accession>
<name>A0A3S3RQN9_9BACT</name>
<dbReference type="AlphaFoldDB" id="A0A3S3RQN9"/>
<organism evidence="2 3">
    <name type="scientific">Candidatus Electrothrix communis</name>
    <dbReference type="NCBI Taxonomy" id="1859133"/>
    <lineage>
        <taxon>Bacteria</taxon>
        <taxon>Pseudomonadati</taxon>
        <taxon>Thermodesulfobacteriota</taxon>
        <taxon>Desulfobulbia</taxon>
        <taxon>Desulfobulbales</taxon>
        <taxon>Desulfobulbaceae</taxon>
        <taxon>Candidatus Electrothrix</taxon>
    </lineage>
</organism>
<sequence length="106" mass="11645">MKQIGSVLLRIILWLLILVGGYIGMKKMKGLKKPPAKVERKERALAVQVVQVRAEKAPVIISGYGEVVSRTVVTLPAEVAGRITFAHKDLQAGAIIKKGEILYRIN</sequence>
<feature type="non-terminal residue" evidence="2">
    <location>
        <position position="106"/>
    </location>
</feature>
<reference evidence="2 3" key="1">
    <citation type="submission" date="2017-01" db="EMBL/GenBank/DDBJ databases">
        <title>The cable genome- insights into the physiology and evolution of filamentous bacteria capable of sulfide oxidation via long distance electron transfer.</title>
        <authorList>
            <person name="Schreiber L."/>
            <person name="Bjerg J.T."/>
            <person name="Boggild A."/>
            <person name="Van De Vossenberg J."/>
            <person name="Meysman F."/>
            <person name="Nielsen L.P."/>
            <person name="Schramm A."/>
            <person name="Kjeldsen K.U."/>
        </authorList>
    </citation>
    <scope>NUCLEOTIDE SEQUENCE [LARGE SCALE GENOMIC DNA]</scope>
    <source>
        <strain evidence="2">A1</strain>
    </source>
</reference>
<keyword evidence="1" id="KW-0472">Membrane</keyword>
<feature type="transmembrane region" description="Helical" evidence="1">
    <location>
        <begin position="6"/>
        <end position="25"/>
    </location>
</feature>
<dbReference type="EMBL" id="MTKP01000319">
    <property type="protein sequence ID" value="RWX45589.1"/>
    <property type="molecule type" value="Genomic_DNA"/>
</dbReference>
<evidence type="ECO:0000313" key="3">
    <source>
        <dbReference type="Proteomes" id="UP000288086"/>
    </source>
</evidence>
<protein>
    <recommendedName>
        <fullName evidence="4">Biotin-lipoyl like</fullName>
    </recommendedName>
</protein>
<dbReference type="Proteomes" id="UP000288086">
    <property type="component" value="Unassembled WGS sequence"/>
</dbReference>
<keyword evidence="1" id="KW-1133">Transmembrane helix</keyword>
<keyword evidence="3" id="KW-1185">Reference proteome</keyword>
<comment type="caution">
    <text evidence="2">The sequence shown here is derived from an EMBL/GenBank/DDBJ whole genome shotgun (WGS) entry which is preliminary data.</text>
</comment>
<keyword evidence="1" id="KW-0812">Transmembrane</keyword>